<dbReference type="Proteomes" id="UP000006055">
    <property type="component" value="Chromosome"/>
</dbReference>
<dbReference type="RefSeq" id="WP_014811441.1">
    <property type="nucleotide sequence ID" value="NC_018025.1"/>
</dbReference>
<dbReference type="HOGENOM" id="CLU_2381511_0_0_7"/>
<sequence length="94" mass="10711">MADQQQQQTLPKMFSFKDEGYYTNCTMIETTPFDICLLFGKLRPGTDEAGNRSLVEVYERQVYLSHVQARALYETLGKSLEAMSRPRVVPTPSS</sequence>
<dbReference type="EMBL" id="CP003360">
    <property type="protein sequence ID" value="AFM26313.1"/>
    <property type="molecule type" value="Genomic_DNA"/>
</dbReference>
<dbReference type="KEGG" id="dti:Desti_3667"/>
<evidence type="ECO:0008006" key="3">
    <source>
        <dbReference type="Google" id="ProtNLM"/>
    </source>
</evidence>
<name>I4C9S2_DESTA</name>
<reference evidence="2" key="1">
    <citation type="submission" date="2012-06" db="EMBL/GenBank/DDBJ databases">
        <title>Complete sequence of chromosome of Desulfomonile tiedjei DSM 6799.</title>
        <authorList>
            <person name="Lucas S."/>
            <person name="Copeland A."/>
            <person name="Lapidus A."/>
            <person name="Glavina del Rio T."/>
            <person name="Dalin E."/>
            <person name="Tice H."/>
            <person name="Bruce D."/>
            <person name="Goodwin L."/>
            <person name="Pitluck S."/>
            <person name="Peters L."/>
            <person name="Ovchinnikova G."/>
            <person name="Zeytun A."/>
            <person name="Lu M."/>
            <person name="Kyrpides N."/>
            <person name="Mavromatis K."/>
            <person name="Ivanova N."/>
            <person name="Brettin T."/>
            <person name="Detter J.C."/>
            <person name="Han C."/>
            <person name="Larimer F."/>
            <person name="Land M."/>
            <person name="Hauser L."/>
            <person name="Markowitz V."/>
            <person name="Cheng J.-F."/>
            <person name="Hugenholtz P."/>
            <person name="Woyke T."/>
            <person name="Wu D."/>
            <person name="Spring S."/>
            <person name="Schroeder M."/>
            <person name="Brambilla E."/>
            <person name="Klenk H.-P."/>
            <person name="Eisen J.A."/>
        </authorList>
    </citation>
    <scope>NUCLEOTIDE SEQUENCE [LARGE SCALE GENOMIC DNA]</scope>
    <source>
        <strain evidence="2">ATCC 49306 / DSM 6799 / DCB-1</strain>
    </source>
</reference>
<dbReference type="AlphaFoldDB" id="I4C9S2"/>
<gene>
    <name evidence="1" type="ordered locus">Desti_3667</name>
</gene>
<protein>
    <recommendedName>
        <fullName evidence="3">DUF3467 domain-containing protein</fullName>
    </recommendedName>
</protein>
<organism evidence="1 2">
    <name type="scientific">Desulfomonile tiedjei (strain ATCC 49306 / DSM 6799 / DCB-1)</name>
    <dbReference type="NCBI Taxonomy" id="706587"/>
    <lineage>
        <taxon>Bacteria</taxon>
        <taxon>Pseudomonadati</taxon>
        <taxon>Thermodesulfobacteriota</taxon>
        <taxon>Desulfomonilia</taxon>
        <taxon>Desulfomonilales</taxon>
        <taxon>Desulfomonilaceae</taxon>
        <taxon>Desulfomonile</taxon>
    </lineage>
</organism>
<dbReference type="InterPro" id="IPR021857">
    <property type="entry name" value="DUF3467"/>
</dbReference>
<evidence type="ECO:0000313" key="2">
    <source>
        <dbReference type="Proteomes" id="UP000006055"/>
    </source>
</evidence>
<evidence type="ECO:0000313" key="1">
    <source>
        <dbReference type="EMBL" id="AFM26313.1"/>
    </source>
</evidence>
<proteinExistence type="predicted"/>
<dbReference type="Pfam" id="PF11950">
    <property type="entry name" value="DUF3467"/>
    <property type="match status" value="1"/>
</dbReference>
<keyword evidence="2" id="KW-1185">Reference proteome</keyword>
<accession>I4C9S2</accession>